<sequence>MRTFLDIILRSFVINILHLNKVENIGRKIVETTYDLTEALTLIC</sequence>
<proteinExistence type="predicted"/>
<feature type="non-terminal residue" evidence="1">
    <location>
        <position position="44"/>
    </location>
</feature>
<organism evidence="1 2">
    <name type="scientific">Hydrogenimonas thermophila</name>
    <dbReference type="NCBI Taxonomy" id="223786"/>
    <lineage>
        <taxon>Bacteria</taxon>
        <taxon>Pseudomonadati</taxon>
        <taxon>Campylobacterota</taxon>
        <taxon>Epsilonproteobacteria</taxon>
        <taxon>Campylobacterales</taxon>
        <taxon>Hydrogenimonadaceae</taxon>
        <taxon>Hydrogenimonas</taxon>
    </lineage>
</organism>
<dbReference type="STRING" id="223786.SAMN05216234_1873"/>
<evidence type="ECO:0000313" key="1">
    <source>
        <dbReference type="EMBL" id="SFQ02358.1"/>
    </source>
</evidence>
<keyword evidence="2" id="KW-1185">Reference proteome</keyword>
<dbReference type="EMBL" id="FOXB01000087">
    <property type="protein sequence ID" value="SFQ02358.1"/>
    <property type="molecule type" value="Genomic_DNA"/>
</dbReference>
<reference evidence="1 2" key="1">
    <citation type="submission" date="2016-10" db="EMBL/GenBank/DDBJ databases">
        <authorList>
            <person name="de Groot N.N."/>
        </authorList>
    </citation>
    <scope>NUCLEOTIDE SEQUENCE [LARGE SCALE GENOMIC DNA]</scope>
    <source>
        <strain evidence="1 2">EP1-55-1</strain>
    </source>
</reference>
<name>A0A1I5V4E4_9BACT</name>
<dbReference type="Proteomes" id="UP000199227">
    <property type="component" value="Unassembled WGS sequence"/>
</dbReference>
<accession>A0A1I5V4E4</accession>
<gene>
    <name evidence="1" type="ORF">SAMN05216234_1873</name>
</gene>
<evidence type="ECO:0000313" key="2">
    <source>
        <dbReference type="Proteomes" id="UP000199227"/>
    </source>
</evidence>
<protein>
    <submittedName>
        <fullName evidence="1">Uncharacterized protein</fullName>
    </submittedName>
</protein>
<dbReference type="AlphaFoldDB" id="A0A1I5V4E4"/>